<gene>
    <name evidence="3" type="ORF">DW352_21805</name>
</gene>
<dbReference type="OrthoDB" id="8230589at2"/>
<dbReference type="EMBL" id="CP031417">
    <property type="protein sequence ID" value="AXK82922.1"/>
    <property type="molecule type" value="Genomic_DNA"/>
</dbReference>
<keyword evidence="1" id="KW-1133">Transmembrane helix</keyword>
<reference evidence="3 4" key="1">
    <citation type="submission" date="2018-07" db="EMBL/GenBank/DDBJ databases">
        <authorList>
            <person name="Quirk P.G."/>
            <person name="Krulwich T.A."/>
        </authorList>
    </citation>
    <scope>NUCLEOTIDE SEQUENCE [LARGE SCALE GENOMIC DNA]</scope>
    <source>
        <strain evidence="3 4">CC-BB4</strain>
    </source>
</reference>
<proteinExistence type="predicted"/>
<keyword evidence="1" id="KW-0472">Membrane</keyword>
<name>A0A346A175_9HYPH</name>
<sequence>MRGIRRGIAGPTRGQRGTAALEFGLAIPFLLTVLMGAVELGFAIYEGMQVYVAAEAGALYAGQNGWSSAGISTAVTNATATTGLTATPAPTQFWGCPSEGGITTVASSSTKCGNGNSPGLYVQVNASLGHSTILPYPGLSLPTTFTATSVIRLN</sequence>
<accession>A0A346A175</accession>
<dbReference type="Pfam" id="PF07811">
    <property type="entry name" value="TadE"/>
    <property type="match status" value="1"/>
</dbReference>
<keyword evidence="1" id="KW-0812">Transmembrane</keyword>
<evidence type="ECO:0000313" key="4">
    <source>
        <dbReference type="Proteomes" id="UP000254889"/>
    </source>
</evidence>
<feature type="domain" description="TadE-like" evidence="2">
    <location>
        <begin position="17"/>
        <end position="58"/>
    </location>
</feature>
<evidence type="ECO:0000259" key="2">
    <source>
        <dbReference type="Pfam" id="PF07811"/>
    </source>
</evidence>
<evidence type="ECO:0000256" key="1">
    <source>
        <dbReference type="SAM" id="Phobius"/>
    </source>
</evidence>
<dbReference type="InterPro" id="IPR012495">
    <property type="entry name" value="TadE-like_dom"/>
</dbReference>
<evidence type="ECO:0000313" key="3">
    <source>
        <dbReference type="EMBL" id="AXK82922.1"/>
    </source>
</evidence>
<protein>
    <submittedName>
        <fullName evidence="3">Pilus assembly protein</fullName>
    </submittedName>
</protein>
<keyword evidence="4" id="KW-1185">Reference proteome</keyword>
<organism evidence="3 4">
    <name type="scientific">Pseudolabrys taiwanensis</name>
    <dbReference type="NCBI Taxonomy" id="331696"/>
    <lineage>
        <taxon>Bacteria</taxon>
        <taxon>Pseudomonadati</taxon>
        <taxon>Pseudomonadota</taxon>
        <taxon>Alphaproteobacteria</taxon>
        <taxon>Hyphomicrobiales</taxon>
        <taxon>Xanthobacteraceae</taxon>
        <taxon>Pseudolabrys</taxon>
    </lineage>
</organism>
<dbReference type="AlphaFoldDB" id="A0A346A175"/>
<dbReference type="KEGG" id="ptaw:DW352_21805"/>
<dbReference type="RefSeq" id="WP_115693301.1">
    <property type="nucleotide sequence ID" value="NZ_CP031417.1"/>
</dbReference>
<feature type="transmembrane region" description="Helical" evidence="1">
    <location>
        <begin position="21"/>
        <end position="45"/>
    </location>
</feature>
<dbReference type="Proteomes" id="UP000254889">
    <property type="component" value="Chromosome"/>
</dbReference>